<dbReference type="Proteomes" id="UP001558613">
    <property type="component" value="Unassembled WGS sequence"/>
</dbReference>
<feature type="domain" description="Sushi" evidence="29">
    <location>
        <begin position="550"/>
        <end position="612"/>
    </location>
</feature>
<evidence type="ECO:0000256" key="6">
    <source>
        <dbReference type="ARBA" id="ARBA00022692"/>
    </source>
</evidence>
<keyword evidence="14 25" id="KW-0472">Membrane</keyword>
<evidence type="ECO:0000256" key="25">
    <source>
        <dbReference type="SAM" id="Phobius"/>
    </source>
</evidence>
<dbReference type="SMART" id="SM00179">
    <property type="entry name" value="EGF_CA"/>
    <property type="match status" value="2"/>
</dbReference>
<dbReference type="SMART" id="SM00032">
    <property type="entry name" value="CCP"/>
    <property type="match status" value="12"/>
</dbReference>
<feature type="domain" description="EGF-like" evidence="27">
    <location>
        <begin position="449"/>
        <end position="485"/>
    </location>
</feature>
<evidence type="ECO:0000256" key="5">
    <source>
        <dbReference type="ARBA" id="ARBA00022659"/>
    </source>
</evidence>
<dbReference type="SUPFAM" id="SSF56436">
    <property type="entry name" value="C-type lectin-like"/>
    <property type="match status" value="2"/>
</dbReference>
<dbReference type="InterPro" id="IPR000436">
    <property type="entry name" value="Sushi_SCR_CCP_dom"/>
</dbReference>
<feature type="domain" description="C-type lectin" evidence="28">
    <location>
        <begin position="21"/>
        <end position="143"/>
    </location>
</feature>
<feature type="domain" description="Sushi" evidence="29">
    <location>
        <begin position="613"/>
        <end position="674"/>
    </location>
</feature>
<keyword evidence="7" id="KW-0479">Metal-binding</keyword>
<keyword evidence="13 25" id="KW-1133">Transmembrane helix</keyword>
<dbReference type="InterPro" id="IPR018378">
    <property type="entry name" value="C-type_lectin_CS"/>
</dbReference>
<keyword evidence="31" id="KW-1185">Reference proteome</keyword>
<evidence type="ECO:0000313" key="30">
    <source>
        <dbReference type="EMBL" id="KAL1253846.1"/>
    </source>
</evidence>
<proteinExistence type="inferred from homology"/>
<keyword evidence="11" id="KW-0106">Calcium</keyword>
<keyword evidence="10" id="KW-0677">Repeat</keyword>
<evidence type="ECO:0000256" key="13">
    <source>
        <dbReference type="ARBA" id="ARBA00022989"/>
    </source>
</evidence>
<feature type="signal peptide" evidence="26">
    <location>
        <begin position="1"/>
        <end position="23"/>
    </location>
</feature>
<evidence type="ECO:0000256" key="15">
    <source>
        <dbReference type="ARBA" id="ARBA00023157"/>
    </source>
</evidence>
<organism evidence="30 31">
    <name type="scientific">Cirrhinus molitorella</name>
    <name type="common">mud carp</name>
    <dbReference type="NCBI Taxonomy" id="172907"/>
    <lineage>
        <taxon>Eukaryota</taxon>
        <taxon>Metazoa</taxon>
        <taxon>Chordata</taxon>
        <taxon>Craniata</taxon>
        <taxon>Vertebrata</taxon>
        <taxon>Euteleostomi</taxon>
        <taxon>Actinopterygii</taxon>
        <taxon>Neopterygii</taxon>
        <taxon>Teleostei</taxon>
        <taxon>Ostariophysi</taxon>
        <taxon>Cypriniformes</taxon>
        <taxon>Cyprinidae</taxon>
        <taxon>Labeoninae</taxon>
        <taxon>Labeonini</taxon>
        <taxon>Cirrhinus</taxon>
    </lineage>
</organism>
<dbReference type="InterPro" id="IPR016187">
    <property type="entry name" value="CTDL_fold"/>
</dbReference>
<keyword evidence="15 23" id="KW-1015">Disulfide bond</keyword>
<evidence type="ECO:0000256" key="20">
    <source>
        <dbReference type="ARBA" id="ARBA00042113"/>
    </source>
</evidence>
<dbReference type="PANTHER" id="PTHR19325:SF493">
    <property type="entry name" value="E-SELECTIN"/>
    <property type="match status" value="1"/>
</dbReference>
<dbReference type="Gene3D" id="2.10.25.10">
    <property type="entry name" value="Laminin"/>
    <property type="match status" value="2"/>
</dbReference>
<dbReference type="PROSITE" id="PS00615">
    <property type="entry name" value="C_TYPE_LECTIN_1"/>
    <property type="match status" value="1"/>
</dbReference>
<evidence type="ECO:0000256" key="21">
    <source>
        <dbReference type="ARBA" id="ARBA00043124"/>
    </source>
</evidence>
<feature type="disulfide bond" evidence="24">
    <location>
        <begin position="520"/>
        <end position="547"/>
    </location>
</feature>
<evidence type="ECO:0000256" key="17">
    <source>
        <dbReference type="ARBA" id="ARBA00038738"/>
    </source>
</evidence>
<keyword evidence="4 23" id="KW-0245">EGF-like domain</keyword>
<dbReference type="SMART" id="SM00034">
    <property type="entry name" value="CLECT"/>
    <property type="match status" value="2"/>
</dbReference>
<name>A0ABR3LP65_9TELE</name>
<dbReference type="InterPro" id="IPR000742">
    <property type="entry name" value="EGF"/>
</dbReference>
<reference evidence="30 31" key="1">
    <citation type="submission" date="2023-09" db="EMBL/GenBank/DDBJ databases">
        <authorList>
            <person name="Wang M."/>
        </authorList>
    </citation>
    <scope>NUCLEOTIDE SEQUENCE [LARGE SCALE GENOMIC DNA]</scope>
    <source>
        <strain evidence="30">GT-2023</strain>
        <tissue evidence="30">Liver</tissue>
    </source>
</reference>
<keyword evidence="6 25" id="KW-0812">Transmembrane</keyword>
<dbReference type="InterPro" id="IPR001881">
    <property type="entry name" value="EGF-like_Ca-bd_dom"/>
</dbReference>
<dbReference type="InterPro" id="IPR016186">
    <property type="entry name" value="C-type_lectin-like/link_sf"/>
</dbReference>
<feature type="disulfide bond" evidence="24">
    <location>
        <begin position="956"/>
        <end position="983"/>
    </location>
</feature>
<sequence length="1176" mass="129380">MTGGVVHIGVLIHLWLTMVNVEGWTYHFLDNETKTWNETRMWCQKHYTDIVMVYDGNVTCFLQETLTKKSSSPYYWIGMQKINGIWTWVANGQTVNYENWATNEPNNNMSNENCVELYISTDMEKSGKWNDDSCKNKKYPVCHQAQCKNSTCTVREDCIEQVNNFTCVCKPGFSGPQCEKVVSCDQLSMPPHGRMECSGPYGNCSLNSTCKFSCASGYKLNGTAELKCSSSGAWSTPPPSCSAECFPVVLFGGGLMNCTEGHDGIRSACRVQCPPGHLLLGFAEFTCRADGTWESSFPLMCAIESTMVLWAQTRLFGYLVLITGIYNVKAWTYHYNTDINMDWTTARQWCQKNFTDMVAIQNQAEVQYLNEVLPFNRAYYWIGIRKIDGYWTWVGTNKRLDSEAANWAENEPNNKGSGQDCVEIYIKRSLETAKWNDERCSKTKATVCYLASCSNESCSEHAECVETIGNYRCQCHPGFMGPRCEEAAQCWPIANPQQGFVKCDGVFGAFHFNSSCQFQCATGFKLEGAQRLRCLASGHWDNTLPVCQAVQCSPIIDASGGWSMNCTHPLSNNSFNSSCEFKCDDGFELTGSNTTLCDQTGQWTNKPPTCTVVNCNAIQTPANGHLTCADPLGKFSFRSSCNVSCNEGYKLRGKATLSCLSDGNWSAPTPLCEVVKCDPLNPIPLGSLQCYDPVEEFAYGSTCWLKCDFGFVLNGTNSTHCTKQGNWSHILPVCQAIQCPPWSDSPSYGSMTCTHPFSTNSYNSSCEFKCEEGFVLKGADSTHCDHTGQWTHDTPICTAVACGPLIAPAKSHLTCADPLGKFSFHSSCNATCEEGYTLRGETTLSCLSDGNWSAPIPACEVIRCDALESVQHGSVRCQDHLGEFSYGSLCWLECGAGFTLNGSNSTYCTSQGKWSQEFPVCLAQQCSPLIDPSHGTLTCTHPNGQFSFGTVCEVSCQAGFKLHGTPRIGCLEMGKWTDTPPFCLAQQCPHLTAPENGWVNCSHPHSLFSYGSQCLLGCETGFEIRGEPSMECFASGNWSQEMPSCAAVRCEPLLRSHLPELGPPPSMNCSHPLGNFSFGSQCMFQCAESHELNGTSQLNCTSSGYWTNSSPSCVVKGMSVSAGILMYATVGAASSAGLLLLGGLMFMLMRQFTKKAHYGLSDSSWEENLNPTFEFN</sequence>
<feature type="domain" description="C-type lectin" evidence="28">
    <location>
        <begin position="328"/>
        <end position="449"/>
    </location>
</feature>
<keyword evidence="16" id="KW-0325">Glycoprotein</keyword>
<evidence type="ECO:0000256" key="4">
    <source>
        <dbReference type="ARBA" id="ARBA00022536"/>
    </source>
</evidence>
<feature type="disulfide bond" evidence="23">
    <location>
        <begin position="475"/>
        <end position="484"/>
    </location>
</feature>
<dbReference type="PROSITE" id="PS50923">
    <property type="entry name" value="SUSHI"/>
    <property type="match status" value="11"/>
</dbReference>
<dbReference type="Pfam" id="PF00059">
    <property type="entry name" value="Lectin_C"/>
    <property type="match status" value="2"/>
</dbReference>
<dbReference type="PROSITE" id="PS00022">
    <property type="entry name" value="EGF_1"/>
    <property type="match status" value="2"/>
</dbReference>
<feature type="chain" id="PRO_5046662979" description="E-selectin" evidence="26">
    <location>
        <begin position="24"/>
        <end position="1176"/>
    </location>
</feature>
<evidence type="ECO:0000256" key="14">
    <source>
        <dbReference type="ARBA" id="ARBA00023136"/>
    </source>
</evidence>
<dbReference type="InterPro" id="IPR001304">
    <property type="entry name" value="C-type_lectin-like"/>
</dbReference>
<feature type="disulfide bond" evidence="24">
    <location>
        <begin position="583"/>
        <end position="610"/>
    </location>
</feature>
<comment type="caution">
    <text evidence="23">Lacks conserved residue(s) required for the propagation of feature annotation.</text>
</comment>
<feature type="domain" description="Sushi" evidence="29">
    <location>
        <begin position="986"/>
        <end position="1047"/>
    </location>
</feature>
<evidence type="ECO:0000256" key="11">
    <source>
        <dbReference type="ARBA" id="ARBA00022837"/>
    </source>
</evidence>
<feature type="domain" description="Sushi" evidence="29">
    <location>
        <begin position="488"/>
        <end position="549"/>
    </location>
</feature>
<feature type="disulfide bond" evidence="24">
    <location>
        <begin position="707"/>
        <end position="734"/>
    </location>
</feature>
<evidence type="ECO:0000256" key="18">
    <source>
        <dbReference type="ARBA" id="ARBA00040812"/>
    </source>
</evidence>
<keyword evidence="5 24" id="KW-0768">Sushi</keyword>
<evidence type="ECO:0000256" key="1">
    <source>
        <dbReference type="ARBA" id="ARBA00004251"/>
    </source>
</evidence>
<evidence type="ECO:0000256" key="22">
    <source>
        <dbReference type="ARBA" id="ARBA00045695"/>
    </source>
</evidence>
<comment type="caution">
    <text evidence="30">The sequence shown here is derived from an EMBL/GenBank/DDBJ whole genome shotgun (WGS) entry which is preliminary data.</text>
</comment>
<dbReference type="SUPFAM" id="SSF57535">
    <property type="entry name" value="Complement control module/SCR domain"/>
    <property type="match status" value="12"/>
</dbReference>
<evidence type="ECO:0000259" key="29">
    <source>
        <dbReference type="PROSITE" id="PS50923"/>
    </source>
</evidence>
<dbReference type="Pfam" id="PF00084">
    <property type="entry name" value="Sushi"/>
    <property type="match status" value="12"/>
</dbReference>
<evidence type="ECO:0000256" key="10">
    <source>
        <dbReference type="ARBA" id="ARBA00022737"/>
    </source>
</evidence>
<dbReference type="CDD" id="cd00054">
    <property type="entry name" value="EGF_CA"/>
    <property type="match status" value="1"/>
</dbReference>
<comment type="subunit">
    <text evidence="17">Interacts with SELPLG/PSGL1 and PODXL2 through the sialyl Lewis X epitope. SELPLG sulfation appears not to be required for this interaction.</text>
</comment>
<feature type="disulfide bond" evidence="24">
    <location>
        <begin position="645"/>
        <end position="672"/>
    </location>
</feature>
<dbReference type="PRINTS" id="PR00343">
    <property type="entry name" value="SELECTIN"/>
</dbReference>
<dbReference type="SUPFAM" id="SSF57196">
    <property type="entry name" value="EGF/Laminin"/>
    <property type="match status" value="2"/>
</dbReference>
<feature type="domain" description="Sushi" evidence="29">
    <location>
        <begin position="675"/>
        <end position="736"/>
    </location>
</feature>
<dbReference type="SMART" id="SM00181">
    <property type="entry name" value="EGF"/>
    <property type="match status" value="2"/>
</dbReference>
<evidence type="ECO:0000313" key="31">
    <source>
        <dbReference type="Proteomes" id="UP001558613"/>
    </source>
</evidence>
<evidence type="ECO:0000259" key="27">
    <source>
        <dbReference type="PROSITE" id="PS50026"/>
    </source>
</evidence>
<evidence type="ECO:0000256" key="23">
    <source>
        <dbReference type="PROSITE-ProRule" id="PRU00076"/>
    </source>
</evidence>
<evidence type="ECO:0000256" key="7">
    <source>
        <dbReference type="ARBA" id="ARBA00022723"/>
    </source>
</evidence>
<feature type="domain" description="Sushi" evidence="29">
    <location>
        <begin position="1048"/>
        <end position="1115"/>
    </location>
</feature>
<comment type="function">
    <text evidence="22">Cell-surface glycoprotein having a role in immunoadhesion. Mediates in the adhesion of blood neutrophils in cytokine-activated endothelium through interaction with SELPLG/PSGL1. May have a role in capillary morphogenesis.</text>
</comment>
<protein>
    <recommendedName>
        <fullName evidence="18">E-selectin</fullName>
    </recommendedName>
    <alternativeName>
        <fullName evidence="19">CD62 antigen-like family member E</fullName>
    </alternativeName>
    <alternativeName>
        <fullName evidence="20">Endothelial leukocyte adhesion molecule 1</fullName>
    </alternativeName>
    <alternativeName>
        <fullName evidence="21">Leukocyte-endothelial cell adhesion molecule 2</fullName>
    </alternativeName>
</protein>
<evidence type="ECO:0000256" key="9">
    <source>
        <dbReference type="ARBA" id="ARBA00022734"/>
    </source>
</evidence>
<evidence type="ECO:0000256" key="2">
    <source>
        <dbReference type="ARBA" id="ARBA00007360"/>
    </source>
</evidence>
<feature type="disulfide bond" evidence="24">
    <location>
        <begin position="894"/>
        <end position="921"/>
    </location>
</feature>
<feature type="disulfide bond" evidence="24">
    <location>
        <begin position="832"/>
        <end position="859"/>
    </location>
</feature>
<evidence type="ECO:0000256" key="26">
    <source>
        <dbReference type="SAM" id="SignalP"/>
    </source>
</evidence>
<dbReference type="InterPro" id="IPR050350">
    <property type="entry name" value="Compl-Cell_Adhes-Reg"/>
</dbReference>
<feature type="disulfide bond" evidence="23">
    <location>
        <begin position="169"/>
        <end position="178"/>
    </location>
</feature>
<keyword evidence="8 26" id="KW-0732">Signal</keyword>
<feature type="domain" description="Sushi" evidence="29">
    <location>
        <begin position="924"/>
        <end position="985"/>
    </location>
</feature>
<feature type="disulfide bond" evidence="24">
    <location>
        <begin position="214"/>
        <end position="241"/>
    </location>
</feature>
<evidence type="ECO:0000256" key="24">
    <source>
        <dbReference type="PROSITE-ProRule" id="PRU00302"/>
    </source>
</evidence>
<gene>
    <name evidence="30" type="ORF">QQF64_016075</name>
</gene>
<dbReference type="Gene3D" id="3.10.100.10">
    <property type="entry name" value="Mannose-Binding Protein A, subunit A"/>
    <property type="match status" value="2"/>
</dbReference>
<feature type="domain" description="Sushi" evidence="29">
    <location>
        <begin position="862"/>
        <end position="923"/>
    </location>
</feature>
<feature type="disulfide bond" evidence="24">
    <location>
        <begin position="1018"/>
        <end position="1045"/>
    </location>
</feature>
<feature type="disulfide bond" evidence="24">
    <location>
        <begin position="1086"/>
        <end position="1113"/>
    </location>
</feature>
<evidence type="ECO:0000256" key="19">
    <source>
        <dbReference type="ARBA" id="ARBA00041401"/>
    </source>
</evidence>
<feature type="transmembrane region" description="Helical" evidence="25">
    <location>
        <begin position="1124"/>
        <end position="1148"/>
    </location>
</feature>
<evidence type="ECO:0000256" key="8">
    <source>
        <dbReference type="ARBA" id="ARBA00022729"/>
    </source>
</evidence>
<dbReference type="InterPro" id="IPR002396">
    <property type="entry name" value="Selectin_superfamily"/>
</dbReference>
<feature type="domain" description="EGF-like" evidence="27">
    <location>
        <begin position="143"/>
        <end position="179"/>
    </location>
</feature>
<dbReference type="InterPro" id="IPR035976">
    <property type="entry name" value="Sushi/SCR/CCP_sf"/>
</dbReference>
<evidence type="ECO:0000256" key="16">
    <source>
        <dbReference type="ARBA" id="ARBA00023180"/>
    </source>
</evidence>
<keyword evidence="12" id="KW-0130">Cell adhesion</keyword>
<keyword evidence="3" id="KW-1003">Cell membrane</keyword>
<dbReference type="PROSITE" id="PS50041">
    <property type="entry name" value="C_TYPE_LECTIN_2"/>
    <property type="match status" value="2"/>
</dbReference>
<dbReference type="EMBL" id="JAYMGO010000020">
    <property type="protein sequence ID" value="KAL1253846.1"/>
    <property type="molecule type" value="Genomic_DNA"/>
</dbReference>
<accession>A0ABR3LP65</accession>
<evidence type="ECO:0000259" key="28">
    <source>
        <dbReference type="PROSITE" id="PS50041"/>
    </source>
</evidence>
<feature type="domain" description="Sushi" evidence="29">
    <location>
        <begin position="182"/>
        <end position="243"/>
    </location>
</feature>
<dbReference type="Gene3D" id="2.10.70.10">
    <property type="entry name" value="Complement Module, domain 1"/>
    <property type="match status" value="12"/>
</dbReference>
<comment type="subcellular location">
    <subcellularLocation>
        <location evidence="1">Cell membrane</location>
        <topology evidence="1">Single-pass type I membrane protein</topology>
    </subcellularLocation>
</comment>
<dbReference type="PANTHER" id="PTHR19325">
    <property type="entry name" value="COMPLEMENT COMPONENT-RELATED SUSHI DOMAIN-CONTAINING"/>
    <property type="match status" value="1"/>
</dbReference>
<feature type="domain" description="Sushi" evidence="29">
    <location>
        <begin position="800"/>
        <end position="861"/>
    </location>
</feature>
<feature type="disulfide bond" evidence="24">
    <location>
        <begin position="770"/>
        <end position="797"/>
    </location>
</feature>
<dbReference type="PROSITE" id="PS50026">
    <property type="entry name" value="EGF_3"/>
    <property type="match status" value="2"/>
</dbReference>
<evidence type="ECO:0000256" key="12">
    <source>
        <dbReference type="ARBA" id="ARBA00022889"/>
    </source>
</evidence>
<keyword evidence="9" id="KW-0430">Lectin</keyword>
<dbReference type="PROSITE" id="PS01186">
    <property type="entry name" value="EGF_2"/>
    <property type="match status" value="2"/>
</dbReference>
<evidence type="ECO:0000256" key="3">
    <source>
        <dbReference type="ARBA" id="ARBA00022475"/>
    </source>
</evidence>
<feature type="domain" description="Sushi" evidence="29">
    <location>
        <begin position="737"/>
        <end position="799"/>
    </location>
</feature>
<comment type="similarity">
    <text evidence="2">Belongs to the selectin/LECAM family.</text>
</comment>
<dbReference type="CDD" id="cd00033">
    <property type="entry name" value="CCP"/>
    <property type="match status" value="12"/>
</dbReference>